<dbReference type="PANTHER" id="PTHR31451">
    <property type="match status" value="1"/>
</dbReference>
<comment type="similarity">
    <text evidence="3">Belongs to the glycosyl hydrolase 5 (cellulase A) family.</text>
</comment>
<dbReference type="GO" id="GO:0016985">
    <property type="term" value="F:mannan endo-1,4-beta-mannosidase activity"/>
    <property type="evidence" value="ECO:0007669"/>
    <property type="project" value="UniProtKB-EC"/>
</dbReference>
<evidence type="ECO:0000256" key="4">
    <source>
        <dbReference type="ARBA" id="ARBA00012706"/>
    </source>
</evidence>
<reference evidence="12" key="1">
    <citation type="journal article" date="2020" name="Microb. Ecol.">
        <title>The Under-explored Extracellular Proteome of Aero-Terrestrial Microalgae Provides Clues on Different Mechanisms of Desiccation Tolerance in Non-Model Organisms.</title>
        <authorList>
            <person name="Gonzalez-Hourcade M."/>
            <person name="Del Campo E.M."/>
            <person name="Casano L.M."/>
        </authorList>
    </citation>
    <scope>NUCLEOTIDE SEQUENCE</scope>
    <source>
        <strain evidence="12">SAG 216-12</strain>
    </source>
</reference>
<dbReference type="InterPro" id="IPR045053">
    <property type="entry name" value="MAN-like"/>
</dbReference>
<keyword evidence="8" id="KW-0326">Glycosidase</keyword>
<dbReference type="Gene3D" id="3.20.20.80">
    <property type="entry name" value="Glycosidases"/>
    <property type="match status" value="1"/>
</dbReference>
<dbReference type="GO" id="GO:0005576">
    <property type="term" value="C:extracellular region"/>
    <property type="evidence" value="ECO:0007669"/>
    <property type="project" value="UniProtKB-SubCell"/>
</dbReference>
<feature type="region of interest" description="Disordered" evidence="9">
    <location>
        <begin position="25"/>
        <end position="79"/>
    </location>
</feature>
<evidence type="ECO:0000256" key="6">
    <source>
        <dbReference type="ARBA" id="ARBA00022729"/>
    </source>
</evidence>
<organism evidence="12">
    <name type="scientific">Pseudococcomyxa simplex</name>
    <dbReference type="NCBI Taxonomy" id="464287"/>
    <lineage>
        <taxon>Eukaryota</taxon>
        <taxon>Viridiplantae</taxon>
        <taxon>Chlorophyta</taxon>
        <taxon>core chlorophytes</taxon>
        <taxon>Trebouxiophyceae</taxon>
        <taxon>Chlorellales</taxon>
        <taxon>Oocystaceae</taxon>
        <taxon>Pseudococcomyxa</taxon>
    </lineage>
</organism>
<keyword evidence="6 10" id="KW-0732">Signal</keyword>
<keyword evidence="7" id="KW-0378">Hydrolase</keyword>
<evidence type="ECO:0000256" key="5">
    <source>
        <dbReference type="ARBA" id="ARBA00022525"/>
    </source>
</evidence>
<comment type="subcellular location">
    <subcellularLocation>
        <location evidence="2">Secreted</location>
    </subcellularLocation>
</comment>
<feature type="chain" id="PRO_5029466859" description="mannan endo-1,4-beta-mannosidase" evidence="10">
    <location>
        <begin position="20"/>
        <end position="723"/>
    </location>
</feature>
<evidence type="ECO:0000256" key="1">
    <source>
        <dbReference type="ARBA" id="ARBA00001678"/>
    </source>
</evidence>
<evidence type="ECO:0000256" key="9">
    <source>
        <dbReference type="SAM" id="MobiDB-lite"/>
    </source>
</evidence>
<dbReference type="AlphaFoldDB" id="A0A7L9QEA5"/>
<dbReference type="SUPFAM" id="SSF51445">
    <property type="entry name" value="(Trans)glycosidases"/>
    <property type="match status" value="1"/>
</dbReference>
<dbReference type="PANTHER" id="PTHR31451:SF39">
    <property type="entry name" value="MANNAN ENDO-1,4-BETA-MANNOSIDASE 1"/>
    <property type="match status" value="1"/>
</dbReference>
<feature type="compositionally biased region" description="Basic and acidic residues" evidence="9">
    <location>
        <begin position="40"/>
        <end position="49"/>
    </location>
</feature>
<evidence type="ECO:0000256" key="8">
    <source>
        <dbReference type="ARBA" id="ARBA00023295"/>
    </source>
</evidence>
<evidence type="ECO:0000256" key="10">
    <source>
        <dbReference type="SAM" id="SignalP"/>
    </source>
</evidence>
<dbReference type="InterPro" id="IPR017853">
    <property type="entry name" value="GH"/>
</dbReference>
<accession>A0A7L9QEA5</accession>
<feature type="domain" description="Glycoside hydrolase family 5" evidence="11">
    <location>
        <begin position="115"/>
        <end position="436"/>
    </location>
</feature>
<evidence type="ECO:0000256" key="2">
    <source>
        <dbReference type="ARBA" id="ARBA00004613"/>
    </source>
</evidence>
<dbReference type="Pfam" id="PF26410">
    <property type="entry name" value="GH5_mannosidase"/>
    <property type="match status" value="1"/>
</dbReference>
<dbReference type="EMBL" id="MT438831">
    <property type="protein sequence ID" value="QOL01078.1"/>
    <property type="molecule type" value="mRNA"/>
</dbReference>
<evidence type="ECO:0000256" key="7">
    <source>
        <dbReference type="ARBA" id="ARBA00022801"/>
    </source>
</evidence>
<comment type="catalytic activity">
    <reaction evidence="1">
        <text>Random hydrolysis of (1-&gt;4)-beta-D-mannosidic linkages in mannans, galactomannans and glucomannans.</text>
        <dbReference type="EC" id="3.2.1.78"/>
    </reaction>
</comment>
<keyword evidence="5" id="KW-0964">Secreted</keyword>
<proteinExistence type="evidence at transcript level"/>
<dbReference type="GO" id="GO:0000272">
    <property type="term" value="P:polysaccharide catabolic process"/>
    <property type="evidence" value="ECO:0007669"/>
    <property type="project" value="InterPro"/>
</dbReference>
<name>A0A7L9QEA5_9CHLO</name>
<sequence length="723" mass="77790">MISARFLVVVCAFMATARAQIAPSPSQIVGPAEGPTSDSTFERNDKYKLGPEPASLQKLTTQNFESGSSGSPNFRRSDKYLLPSQPADDSFAPLQNEGFAARVAAKVEAGGNMGFVKTNGTYFVLNGKITYFSGSNDYFLILRNYLSDDQVKLFFRIMSGNGVDLIRTWGFLNGVDDPYNAGVSIQPSIGVFNEQSLQRMDLIFSEASANGVRIILPFVNFWADLGGMQWYVTQLLGPGHAQEEFYTNTTVKQAYKNYIHKIVTRVNTITGVAYINDPTVFAWELANEPHCNDGYEDSLGVPRGSIVRAWVAEMAAYVKSLDSNHMVATGEEGYISTGGPNSGWLNDGTKGVDFGLNLQDPNIDFGTIHVYPGSWGIPADSVAEFANSFIYSRAQIANATGKPFILEETGMDPSAYPVYRPDYYTELFSAAQRSDAKAMMPWELVAWHVAPTDSGGYDFGIDDVSFGPVAAAIAYQKNRTAACASGTCPPLTPPCTCFDVPPSSDFTCVQQAGFYGGNCASVNFLGPGTCDISCGRCTKCPDYNYCKYCTDTPPSSDFTCAQQAGFYGGNCSSVNFLGPGTCDASCGRCSICSAQRGPPTCQVNVEVGPVWPAGGTQQGTKMQMYLSSPANNTIIAPYTVTLTAPAPFSAAYPWEWQATITPEGYLSGPVPGTYDTLRPFSANIATIGTIVMFSDPAALTPTSVTINNQTCGLIVSTYYEPLG</sequence>
<evidence type="ECO:0000313" key="12">
    <source>
        <dbReference type="EMBL" id="QOL01078.1"/>
    </source>
</evidence>
<dbReference type="EC" id="3.2.1.78" evidence="4"/>
<protein>
    <recommendedName>
        <fullName evidence="4">mannan endo-1,4-beta-mannosidase</fullName>
        <ecNumber evidence="4">3.2.1.78</ecNumber>
    </recommendedName>
</protein>
<feature type="signal peptide" evidence="10">
    <location>
        <begin position="1"/>
        <end position="19"/>
    </location>
</feature>
<evidence type="ECO:0000256" key="3">
    <source>
        <dbReference type="ARBA" id="ARBA00005641"/>
    </source>
</evidence>
<feature type="compositionally biased region" description="Polar residues" evidence="9">
    <location>
        <begin position="57"/>
        <end position="74"/>
    </location>
</feature>
<dbReference type="InterPro" id="IPR001547">
    <property type="entry name" value="Glyco_hydro_5"/>
</dbReference>
<evidence type="ECO:0000259" key="11">
    <source>
        <dbReference type="Pfam" id="PF26410"/>
    </source>
</evidence>